<dbReference type="PANTHER" id="PTHR15462:SF8">
    <property type="entry name" value="SERINE PROTEASE"/>
    <property type="match status" value="1"/>
</dbReference>
<reference evidence="4 5" key="1">
    <citation type="submission" date="2023-07" db="EMBL/GenBank/DDBJ databases">
        <title>Sorghum-associated microbial communities from plants grown in Nebraska, USA.</title>
        <authorList>
            <person name="Schachtman D."/>
        </authorList>
    </citation>
    <scope>NUCLEOTIDE SEQUENCE [LARGE SCALE GENOMIC DNA]</scope>
    <source>
        <strain evidence="4 5">DS1027</strain>
    </source>
</reference>
<dbReference type="SUPFAM" id="SSF50494">
    <property type="entry name" value="Trypsin-like serine proteases"/>
    <property type="match status" value="1"/>
</dbReference>
<name>A0ABU1MNM1_9SPHN</name>
<feature type="domain" description="Peptidase S1" evidence="3">
    <location>
        <begin position="374"/>
        <end position="557"/>
    </location>
</feature>
<dbReference type="InterPro" id="IPR043504">
    <property type="entry name" value="Peptidase_S1_PA_chymotrypsin"/>
</dbReference>
<gene>
    <name evidence="4" type="ORF">J2792_002823</name>
</gene>
<dbReference type="Pfam" id="PF00089">
    <property type="entry name" value="Trypsin"/>
    <property type="match status" value="1"/>
</dbReference>
<proteinExistence type="predicted"/>
<evidence type="ECO:0000313" key="4">
    <source>
        <dbReference type="EMBL" id="MDR6511940.1"/>
    </source>
</evidence>
<evidence type="ECO:0000313" key="5">
    <source>
        <dbReference type="Proteomes" id="UP001184150"/>
    </source>
</evidence>
<comment type="caution">
    <text evidence="4">The sequence shown here is derived from an EMBL/GenBank/DDBJ whole genome shotgun (WGS) entry which is preliminary data.</text>
</comment>
<protein>
    <submittedName>
        <fullName evidence="4">V8-like Glu-specific endopeptidase</fullName>
    </submittedName>
</protein>
<dbReference type="PANTHER" id="PTHR15462">
    <property type="entry name" value="SERINE PROTEASE"/>
    <property type="match status" value="1"/>
</dbReference>
<accession>A0ABU1MNM1</accession>
<dbReference type="Proteomes" id="UP001184150">
    <property type="component" value="Unassembled WGS sequence"/>
</dbReference>
<evidence type="ECO:0000256" key="1">
    <source>
        <dbReference type="ARBA" id="ARBA00022729"/>
    </source>
</evidence>
<dbReference type="InterPro" id="IPR009003">
    <property type="entry name" value="Peptidase_S1_PA"/>
</dbReference>
<keyword evidence="5" id="KW-1185">Reference proteome</keyword>
<feature type="region of interest" description="Disordered" evidence="2">
    <location>
        <begin position="57"/>
        <end position="77"/>
    </location>
</feature>
<dbReference type="Gene3D" id="2.40.10.10">
    <property type="entry name" value="Trypsin-like serine proteases"/>
    <property type="match status" value="2"/>
</dbReference>
<dbReference type="InterPro" id="IPR001254">
    <property type="entry name" value="Trypsin_dom"/>
</dbReference>
<keyword evidence="1" id="KW-0732">Signal</keyword>
<dbReference type="RefSeq" id="WP_309805645.1">
    <property type="nucleotide sequence ID" value="NZ_JAVDRD010000007.1"/>
</dbReference>
<evidence type="ECO:0000256" key="2">
    <source>
        <dbReference type="SAM" id="MobiDB-lite"/>
    </source>
</evidence>
<dbReference type="EMBL" id="JAVDRD010000007">
    <property type="protein sequence ID" value="MDR6511940.1"/>
    <property type="molecule type" value="Genomic_DNA"/>
</dbReference>
<organism evidence="4 5">
    <name type="scientific">Novosphingobium capsulatum</name>
    <dbReference type="NCBI Taxonomy" id="13688"/>
    <lineage>
        <taxon>Bacteria</taxon>
        <taxon>Pseudomonadati</taxon>
        <taxon>Pseudomonadota</taxon>
        <taxon>Alphaproteobacteria</taxon>
        <taxon>Sphingomonadales</taxon>
        <taxon>Sphingomonadaceae</taxon>
        <taxon>Novosphingobium</taxon>
    </lineage>
</organism>
<sequence length="590" mass="63550">MEQFVLLVAMPQRGLAMGDGLVFRGKFPLAWVSLGLVLAAISGTSSQAAVRRVARPVATRTVPPTQPRPDTDPSKPPLVAAPALLSATFRPVATIEGDVQRILAGRCASQAMAYRSKSDETIMNVSDDPFRPLLANPDSSDFQPALEAYRGCLARKIAAIRATPAYALAPDTPDRDCPNCGLYLSNRALEIPRLRMIIGLTYLAPPRFADQDPTAALAALRQATADATRVVVDFRDQAQTIIEARQEAVQVKRNAAIRASNRRAQNAMLIGLMGTAVGLASGMKGQQINNSVGTVTLNELNQANAELGARLTEIDNLAKQVRQRRNVVFSDSAAGWKDDGIRVTVARYLPIEADGRENVQAPSTGALSNLLPLRYIVQISIDRNGDSYQCTGAFVAPRLVLTARHCIEDVEHHTGVAPAALTVRWLNYVSGKGGLKSDPITFAVVHWTTTALSAPRDHTNDWAFLVTDKPWDGGDGMALIPPSELAQHPAMRVALAGYSIDLNDGDELTMDWGCPARWRNGTLFFTCRDWQGSSGVPVFAVDGTFSRMAVVGVNDAILAGAGEGVARMKVASASQGLYDTWLELKQKYAP</sequence>
<evidence type="ECO:0000259" key="3">
    <source>
        <dbReference type="Pfam" id="PF00089"/>
    </source>
</evidence>
<dbReference type="InterPro" id="IPR050966">
    <property type="entry name" value="Glutamyl_endopeptidase"/>
</dbReference>